<proteinExistence type="evidence at transcript level"/>
<reference evidence="11" key="1">
    <citation type="journal article" date="2010" name="PLoS ONE">
        <title>Phylogenetic analysis of cellulolytic enzyme genes from representative lineages of termites and a related cockroach.</title>
        <authorList>
            <person name="Todaka N."/>
            <person name="Inoue T."/>
            <person name="Saita K."/>
            <person name="Ohkuma M."/>
            <person name="Nalepa C.A."/>
            <person name="Lenz M."/>
            <person name="Kudo T."/>
            <person name="Moriya S."/>
        </authorList>
    </citation>
    <scope>NUCLEOTIDE SEQUENCE</scope>
</reference>
<dbReference type="PRINTS" id="PR00734">
    <property type="entry name" value="GLHYDRLASE7"/>
</dbReference>
<keyword evidence="10" id="KW-0732">Signal</keyword>
<dbReference type="InterPro" id="IPR013320">
    <property type="entry name" value="ConA-like_dom_sf"/>
</dbReference>
<dbReference type="PANTHER" id="PTHR33753:SF1">
    <property type="entry name" value="ENDO-BETA-1,4-GLUCANASE CELB"/>
    <property type="match status" value="1"/>
</dbReference>
<keyword evidence="6" id="KW-0325">Glycoprotein</keyword>
<keyword evidence="4 11" id="KW-0378">Hydrolase</keyword>
<evidence type="ECO:0000256" key="4">
    <source>
        <dbReference type="ARBA" id="ARBA00022801"/>
    </source>
</evidence>
<dbReference type="AlphaFoldDB" id="A4UWX1"/>
<dbReference type="InterPro" id="IPR037019">
    <property type="entry name" value="Glyco_hydro_7_sf"/>
</dbReference>
<evidence type="ECO:0000256" key="2">
    <source>
        <dbReference type="ARBA" id="ARBA00006044"/>
    </source>
</evidence>
<evidence type="ECO:0000256" key="8">
    <source>
        <dbReference type="ARBA" id="ARBA00023295"/>
    </source>
</evidence>
<evidence type="ECO:0000256" key="5">
    <source>
        <dbReference type="ARBA" id="ARBA00023001"/>
    </source>
</evidence>
<keyword evidence="7" id="KW-0119">Carbohydrate metabolism</keyword>
<name>A4UWX1_9EUKA</name>
<protein>
    <recommendedName>
        <fullName evidence="3">cellulase</fullName>
        <ecNumber evidence="3">3.2.1.4</ecNumber>
    </recommendedName>
</protein>
<dbReference type="EC" id="3.2.1.4" evidence="3"/>
<keyword evidence="9" id="KW-0624">Polysaccharide degradation</keyword>
<dbReference type="GO" id="GO:0008810">
    <property type="term" value="F:cellulase activity"/>
    <property type="evidence" value="ECO:0007669"/>
    <property type="project" value="UniProtKB-EC"/>
</dbReference>
<dbReference type="Gene3D" id="2.70.100.10">
    <property type="entry name" value="Glycoside hydrolase, family 7, domain"/>
    <property type="match status" value="1"/>
</dbReference>
<sequence length="328" mass="36189">MLSFLLSLCLSAETHPKFTWQSCTKSGCKDVYGFLVHDRHIGNIWDREKHGDLDYVKDIGVTATGGTLQQKLVSPKSAANEGNNVIGSRLYIVDSADQKYELFKFVGKEFTYTVDMSEIPCGVNAALYTVEMQPGGKSPGGVQYGYGYCDANCVDGGCCAEFDIQEASSKAMVFTSHVCQQLTQNCDSSGCGYNPYRDSKDYAFWGTTIDVKKPVTVVTQFIGTAGTMTEVRRLYVQGGKVVKSQQSLNDQFCRYQPGDWHNMDHMGQSFQRGHVVVFSLWDGNGMSWMDGGNAGPCKSYDVATIEKTQPNLKVTWSGVKFGDLDSTY</sequence>
<evidence type="ECO:0000313" key="11">
    <source>
        <dbReference type="EMBL" id="BAF57381.1"/>
    </source>
</evidence>
<evidence type="ECO:0000256" key="10">
    <source>
        <dbReference type="SAM" id="SignalP"/>
    </source>
</evidence>
<comment type="catalytic activity">
    <reaction evidence="1">
        <text>Endohydrolysis of (1-&gt;4)-beta-D-glucosidic linkages in cellulose, lichenin and cereal beta-D-glucans.</text>
        <dbReference type="EC" id="3.2.1.4"/>
    </reaction>
</comment>
<organism evidence="11">
    <name type="scientific">uncultured symbiotic protist of Neotermes koshunensis</name>
    <dbReference type="NCBI Taxonomy" id="403660"/>
    <lineage>
        <taxon>Eukaryota</taxon>
        <taxon>environmental samples</taxon>
    </lineage>
</organism>
<evidence type="ECO:0000256" key="1">
    <source>
        <dbReference type="ARBA" id="ARBA00000966"/>
    </source>
</evidence>
<dbReference type="InterPro" id="IPR001722">
    <property type="entry name" value="Glyco_hydro_7"/>
</dbReference>
<feature type="signal peptide" evidence="10">
    <location>
        <begin position="1"/>
        <end position="16"/>
    </location>
</feature>
<keyword evidence="5" id="KW-0136">Cellulose degradation</keyword>
<dbReference type="Pfam" id="PF00840">
    <property type="entry name" value="Glyco_hydro_7"/>
    <property type="match status" value="2"/>
</dbReference>
<feature type="chain" id="PRO_5002673785" description="cellulase" evidence="10">
    <location>
        <begin position="17"/>
        <end position="328"/>
    </location>
</feature>
<evidence type="ECO:0000256" key="7">
    <source>
        <dbReference type="ARBA" id="ARBA00023277"/>
    </source>
</evidence>
<evidence type="ECO:0000256" key="9">
    <source>
        <dbReference type="ARBA" id="ARBA00023326"/>
    </source>
</evidence>
<evidence type="ECO:0000256" key="6">
    <source>
        <dbReference type="ARBA" id="ARBA00023180"/>
    </source>
</evidence>
<keyword evidence="8" id="KW-0326">Glycosidase</keyword>
<dbReference type="EMBL" id="AB274622">
    <property type="protein sequence ID" value="BAF57381.1"/>
    <property type="molecule type" value="mRNA"/>
</dbReference>
<comment type="similarity">
    <text evidence="2">Belongs to the glycosyl hydrolase 7 (cellulase C) family.</text>
</comment>
<dbReference type="GO" id="GO:0030245">
    <property type="term" value="P:cellulose catabolic process"/>
    <property type="evidence" value="ECO:0007669"/>
    <property type="project" value="UniProtKB-KW"/>
</dbReference>
<evidence type="ECO:0000256" key="3">
    <source>
        <dbReference type="ARBA" id="ARBA00012601"/>
    </source>
</evidence>
<dbReference type="PANTHER" id="PTHR33753">
    <property type="entry name" value="1,4-BETA-D-GLUCAN CELLOBIOHYDROLASE B"/>
    <property type="match status" value="1"/>
</dbReference>
<dbReference type="CAZy" id="GH7">
    <property type="family name" value="Glycoside Hydrolase Family 7"/>
</dbReference>
<accession>A4UWX1</accession>
<dbReference type="SUPFAM" id="SSF49899">
    <property type="entry name" value="Concanavalin A-like lectins/glucanases"/>
    <property type="match status" value="1"/>
</dbReference>